<dbReference type="SUPFAM" id="SSF48452">
    <property type="entry name" value="TPR-like"/>
    <property type="match status" value="1"/>
</dbReference>
<dbReference type="Pfam" id="PF13432">
    <property type="entry name" value="TPR_16"/>
    <property type="match status" value="1"/>
</dbReference>
<feature type="repeat" description="TPR" evidence="3">
    <location>
        <begin position="425"/>
        <end position="458"/>
    </location>
</feature>
<dbReference type="eggNOG" id="COG0457">
    <property type="taxonomic scope" value="Bacteria"/>
</dbReference>
<dbReference type="OrthoDB" id="629822at2"/>
<keyword evidence="4" id="KW-0472">Membrane</keyword>
<organism evidence="5">
    <name type="scientific">Solibacter usitatus (strain Ellin6076)</name>
    <dbReference type="NCBI Taxonomy" id="234267"/>
    <lineage>
        <taxon>Bacteria</taxon>
        <taxon>Pseudomonadati</taxon>
        <taxon>Acidobacteriota</taxon>
        <taxon>Terriglobia</taxon>
        <taxon>Bryobacterales</taxon>
        <taxon>Solibacteraceae</taxon>
        <taxon>Candidatus Solibacter</taxon>
    </lineage>
</organism>
<dbReference type="InParanoid" id="Q01QN7"/>
<protein>
    <submittedName>
        <fullName evidence="5">Tetratricopeptide TPR_2 repeat protein</fullName>
    </submittedName>
</protein>
<reference evidence="5" key="1">
    <citation type="submission" date="2006-10" db="EMBL/GenBank/DDBJ databases">
        <title>Complete sequence of Solibacter usitatus Ellin6076.</title>
        <authorList>
            <consortium name="US DOE Joint Genome Institute"/>
            <person name="Copeland A."/>
            <person name="Lucas S."/>
            <person name="Lapidus A."/>
            <person name="Barry K."/>
            <person name="Detter J.C."/>
            <person name="Glavina del Rio T."/>
            <person name="Hammon N."/>
            <person name="Israni S."/>
            <person name="Dalin E."/>
            <person name="Tice H."/>
            <person name="Pitluck S."/>
            <person name="Thompson L.S."/>
            <person name="Brettin T."/>
            <person name="Bruce D."/>
            <person name="Han C."/>
            <person name="Tapia R."/>
            <person name="Gilna P."/>
            <person name="Schmutz J."/>
            <person name="Larimer F."/>
            <person name="Land M."/>
            <person name="Hauser L."/>
            <person name="Kyrpides N."/>
            <person name="Mikhailova N."/>
            <person name="Janssen P.H."/>
            <person name="Kuske C.R."/>
            <person name="Richardson P."/>
        </authorList>
    </citation>
    <scope>NUCLEOTIDE SEQUENCE</scope>
    <source>
        <strain evidence="5">Ellin6076</strain>
    </source>
</reference>
<dbReference type="SMART" id="SM00028">
    <property type="entry name" value="TPR"/>
    <property type="match status" value="4"/>
</dbReference>
<keyword evidence="4" id="KW-0812">Transmembrane</keyword>
<dbReference type="InterPro" id="IPR052346">
    <property type="entry name" value="O-mannosyl-transferase_TMTC"/>
</dbReference>
<keyword evidence="2 3" id="KW-0802">TPR repeat</keyword>
<name>Q01QN7_SOLUE</name>
<dbReference type="AlphaFoldDB" id="Q01QN7"/>
<dbReference type="InterPro" id="IPR019734">
    <property type="entry name" value="TPR_rpt"/>
</dbReference>
<feature type="transmembrane region" description="Helical" evidence="4">
    <location>
        <begin position="269"/>
        <end position="290"/>
    </location>
</feature>
<dbReference type="InterPro" id="IPR011990">
    <property type="entry name" value="TPR-like_helical_dom_sf"/>
</dbReference>
<feature type="transmembrane region" description="Helical" evidence="4">
    <location>
        <begin position="92"/>
        <end position="113"/>
    </location>
</feature>
<evidence type="ECO:0000256" key="2">
    <source>
        <dbReference type="ARBA" id="ARBA00022803"/>
    </source>
</evidence>
<feature type="transmembrane region" description="Helical" evidence="4">
    <location>
        <begin position="177"/>
        <end position="195"/>
    </location>
</feature>
<proteinExistence type="predicted"/>
<dbReference type="PROSITE" id="PS50005">
    <property type="entry name" value="TPR"/>
    <property type="match status" value="3"/>
</dbReference>
<dbReference type="PANTHER" id="PTHR44227:SF3">
    <property type="entry name" value="PROTEIN O-MANNOSYL-TRANSFERASE TMTC4"/>
    <property type="match status" value="1"/>
</dbReference>
<feature type="transmembrane region" description="Helical" evidence="4">
    <location>
        <begin position="302"/>
        <end position="324"/>
    </location>
</feature>
<evidence type="ECO:0000256" key="4">
    <source>
        <dbReference type="SAM" id="Phobius"/>
    </source>
</evidence>
<feature type="repeat" description="TPR" evidence="3">
    <location>
        <begin position="526"/>
        <end position="559"/>
    </location>
</feature>
<dbReference type="TCDB" id="8.A.95.2.2">
    <property type="family name" value="the transmembrane and tpr repeat-containing protein 3 (tmtc3) family"/>
</dbReference>
<dbReference type="KEGG" id="sus:Acid_7122"/>
<evidence type="ECO:0000313" key="5">
    <source>
        <dbReference type="EMBL" id="ABJ88033.1"/>
    </source>
</evidence>
<evidence type="ECO:0000256" key="1">
    <source>
        <dbReference type="ARBA" id="ARBA00022737"/>
    </source>
</evidence>
<gene>
    <name evidence="5" type="ordered locus">Acid_7122</name>
</gene>
<evidence type="ECO:0000256" key="3">
    <source>
        <dbReference type="PROSITE-ProRule" id="PRU00339"/>
    </source>
</evidence>
<feature type="transmembrane region" description="Helical" evidence="4">
    <location>
        <begin position="229"/>
        <end position="249"/>
    </location>
</feature>
<sequence length="577" mass="64096">MKTKKPSPTVPAPAAASGRITWQWLAAIIAGLVLLFWAYAPAMHAAFVFDDTKQQYALPTAADPLSGWIGPVRPILMFTYWANVQLSRDDTFSFHIVNLLIHAITTLLVFFVIRRLLEWAGTAPADRTPFAAFGAMLFLLHPLQTESVAYIAGRSESLCGMFSCASYAAFLYRRTKAISWSGVALVVLLFGAAVLTKEQGVVLPALFLLTDLWWNTDGPLRAVRANWKLYLVLAIGAAAGIAMVWRLILGIGTGDSAGFGLKAFTWYQYLFTEFRAIFAYIFNFILPVNLNIDWDFPISRTIFDHGSFLALIGLLALAGVAWYYRQRFPLAGYGFFLFLVLLSPTSSILPIKDPIADRRMYLPALGLILIALDLLGRLKMERKAMAGMAAAVVLVAAFATHARAEVWGEPLALWQDTALKSPKKMRPHFQLAFAYQEQGRFDLAVAEFQKTADLEPPSADLLIDWGLAYDGMNQPDLALAKFREAVAKEPSAHAYTQVGYIYAKRSQWKEANEAFDMAQKIDPGFAITYLYKGQVHLANNELPAALAEFQHALQLDPRLEPARQALVVTQRRISSGR</sequence>
<accession>Q01QN7</accession>
<dbReference type="Gene3D" id="1.25.40.10">
    <property type="entry name" value="Tetratricopeptide repeat domain"/>
    <property type="match status" value="2"/>
</dbReference>
<dbReference type="HOGENOM" id="CLU_011615_5_1_0"/>
<feature type="repeat" description="TPR" evidence="3">
    <location>
        <begin position="492"/>
        <end position="525"/>
    </location>
</feature>
<dbReference type="STRING" id="234267.Acid_7122"/>
<feature type="transmembrane region" description="Helical" evidence="4">
    <location>
        <begin position="330"/>
        <end position="349"/>
    </location>
</feature>
<keyword evidence="4" id="KW-1133">Transmembrane helix</keyword>
<dbReference type="PANTHER" id="PTHR44227">
    <property type="match status" value="1"/>
</dbReference>
<dbReference type="EMBL" id="CP000473">
    <property type="protein sequence ID" value="ABJ88033.1"/>
    <property type="molecule type" value="Genomic_DNA"/>
</dbReference>
<feature type="transmembrane region" description="Helical" evidence="4">
    <location>
        <begin position="361"/>
        <end position="378"/>
    </location>
</feature>
<feature type="transmembrane region" description="Helical" evidence="4">
    <location>
        <begin position="21"/>
        <end position="40"/>
    </location>
</feature>
<keyword evidence="1" id="KW-0677">Repeat</keyword>